<gene>
    <name evidence="8" type="ORF">SH1V18_31890</name>
</gene>
<evidence type="ECO:0000256" key="2">
    <source>
        <dbReference type="ARBA" id="ARBA00022491"/>
    </source>
</evidence>
<dbReference type="InterPro" id="IPR002481">
    <property type="entry name" value="FUR"/>
</dbReference>
<dbReference type="GO" id="GO:0008270">
    <property type="term" value="F:zinc ion binding"/>
    <property type="evidence" value="ECO:0007669"/>
    <property type="project" value="TreeGrafter"/>
</dbReference>
<comment type="caution">
    <text evidence="8">The sequence shown here is derived from an EMBL/GenBank/DDBJ whole genome shotgun (WGS) entry which is preliminary data.</text>
</comment>
<keyword evidence="5" id="KW-0238">DNA-binding</keyword>
<dbReference type="SUPFAM" id="SSF46785">
    <property type="entry name" value="Winged helix' DNA-binding domain"/>
    <property type="match status" value="1"/>
</dbReference>
<dbReference type="GO" id="GO:0003700">
    <property type="term" value="F:DNA-binding transcription factor activity"/>
    <property type="evidence" value="ECO:0007669"/>
    <property type="project" value="InterPro"/>
</dbReference>
<dbReference type="PANTHER" id="PTHR33202:SF7">
    <property type="entry name" value="FERRIC UPTAKE REGULATION PROTEIN"/>
    <property type="match status" value="1"/>
</dbReference>
<proteinExistence type="inferred from homology"/>
<evidence type="ECO:0000256" key="7">
    <source>
        <dbReference type="PIRSR" id="PIRSR602481-1"/>
    </source>
</evidence>
<evidence type="ECO:0000313" key="8">
    <source>
        <dbReference type="EMBL" id="GKX30709.1"/>
    </source>
</evidence>
<dbReference type="GO" id="GO:0045892">
    <property type="term" value="P:negative regulation of DNA-templated transcription"/>
    <property type="evidence" value="ECO:0007669"/>
    <property type="project" value="TreeGrafter"/>
</dbReference>
<keyword evidence="2" id="KW-0678">Repressor</keyword>
<dbReference type="PANTHER" id="PTHR33202">
    <property type="entry name" value="ZINC UPTAKE REGULATION PROTEIN"/>
    <property type="match status" value="1"/>
</dbReference>
<evidence type="ECO:0000256" key="3">
    <source>
        <dbReference type="ARBA" id="ARBA00022833"/>
    </source>
</evidence>
<feature type="binding site" evidence="7">
    <location>
        <position position="143"/>
    </location>
    <ligand>
        <name>Zn(2+)</name>
        <dbReference type="ChEBI" id="CHEBI:29105"/>
    </ligand>
</feature>
<dbReference type="Gene3D" id="1.10.10.10">
    <property type="entry name" value="Winged helix-like DNA-binding domain superfamily/Winged helix DNA-binding domain"/>
    <property type="match status" value="1"/>
</dbReference>
<accession>A0A9W6DHC0</accession>
<comment type="similarity">
    <text evidence="1">Belongs to the Fur family.</text>
</comment>
<keyword evidence="9" id="KW-1185">Reference proteome</keyword>
<comment type="cofactor">
    <cofactor evidence="7">
        <name>Zn(2+)</name>
        <dbReference type="ChEBI" id="CHEBI:29105"/>
    </cofactor>
    <text evidence="7">Binds 1 zinc ion per subunit.</text>
</comment>
<evidence type="ECO:0000256" key="6">
    <source>
        <dbReference type="ARBA" id="ARBA00023163"/>
    </source>
</evidence>
<evidence type="ECO:0000256" key="4">
    <source>
        <dbReference type="ARBA" id="ARBA00023015"/>
    </source>
</evidence>
<dbReference type="InterPro" id="IPR036388">
    <property type="entry name" value="WH-like_DNA-bd_sf"/>
</dbReference>
<evidence type="ECO:0000313" key="9">
    <source>
        <dbReference type="Proteomes" id="UP001144256"/>
    </source>
</evidence>
<organism evidence="8 9">
    <name type="scientific">Vallitalea longa</name>
    <dbReference type="NCBI Taxonomy" id="2936439"/>
    <lineage>
        <taxon>Bacteria</taxon>
        <taxon>Bacillati</taxon>
        <taxon>Bacillota</taxon>
        <taxon>Clostridia</taxon>
        <taxon>Lachnospirales</taxon>
        <taxon>Vallitaleaceae</taxon>
        <taxon>Vallitalea</taxon>
    </lineage>
</organism>
<keyword evidence="3 7" id="KW-0862">Zinc</keyword>
<sequence length="148" mass="17532">MENKILMIEKLLNEKDIKLTSRRRAVLEVFLNQKDHVRVEDIYDLLKHTGIGFATVYRTVELLTKANIINEIMIDKVNYYELRAFSEKCMHIHFKCKKCKRVFDCNDPKLGVDIIKLRNYTEELYGVHVDKLTFVMQGVCNECKDKEE</sequence>
<dbReference type="EMBL" id="BRLB01000011">
    <property type="protein sequence ID" value="GKX30709.1"/>
    <property type="molecule type" value="Genomic_DNA"/>
</dbReference>
<dbReference type="InterPro" id="IPR043135">
    <property type="entry name" value="Fur_C"/>
</dbReference>
<dbReference type="GO" id="GO:1900376">
    <property type="term" value="P:regulation of secondary metabolite biosynthetic process"/>
    <property type="evidence" value="ECO:0007669"/>
    <property type="project" value="TreeGrafter"/>
</dbReference>
<dbReference type="Proteomes" id="UP001144256">
    <property type="component" value="Unassembled WGS sequence"/>
</dbReference>
<feature type="binding site" evidence="7">
    <location>
        <position position="99"/>
    </location>
    <ligand>
        <name>Zn(2+)</name>
        <dbReference type="ChEBI" id="CHEBI:29105"/>
    </ligand>
</feature>
<dbReference type="Gene3D" id="3.30.1490.190">
    <property type="match status" value="1"/>
</dbReference>
<dbReference type="CDD" id="cd07153">
    <property type="entry name" value="Fur_like"/>
    <property type="match status" value="1"/>
</dbReference>
<dbReference type="GO" id="GO:0000976">
    <property type="term" value="F:transcription cis-regulatory region binding"/>
    <property type="evidence" value="ECO:0007669"/>
    <property type="project" value="TreeGrafter"/>
</dbReference>
<dbReference type="RefSeq" id="WP_281817137.1">
    <property type="nucleotide sequence ID" value="NZ_BRLB01000011.1"/>
</dbReference>
<evidence type="ECO:0000256" key="5">
    <source>
        <dbReference type="ARBA" id="ARBA00023125"/>
    </source>
</evidence>
<keyword evidence="7" id="KW-0479">Metal-binding</keyword>
<dbReference type="AlphaFoldDB" id="A0A9W6DHC0"/>
<dbReference type="Pfam" id="PF01475">
    <property type="entry name" value="FUR"/>
    <property type="match status" value="1"/>
</dbReference>
<dbReference type="InterPro" id="IPR036390">
    <property type="entry name" value="WH_DNA-bd_sf"/>
</dbReference>
<reference evidence="8" key="1">
    <citation type="submission" date="2022-06" db="EMBL/GenBank/DDBJ databases">
        <title>Vallitalea longa sp. nov., an anaerobic bacterium isolated from marine sediment.</title>
        <authorList>
            <person name="Hirano S."/>
            <person name="Terahara T."/>
            <person name="Mori K."/>
            <person name="Hamada M."/>
            <person name="Matsumoto R."/>
            <person name="Kobayashi T."/>
        </authorList>
    </citation>
    <scope>NUCLEOTIDE SEQUENCE</scope>
    <source>
        <strain evidence="8">SH18-1</strain>
    </source>
</reference>
<evidence type="ECO:0000256" key="1">
    <source>
        <dbReference type="ARBA" id="ARBA00007957"/>
    </source>
</evidence>
<feature type="binding site" evidence="7">
    <location>
        <position position="140"/>
    </location>
    <ligand>
        <name>Zn(2+)</name>
        <dbReference type="ChEBI" id="CHEBI:29105"/>
    </ligand>
</feature>
<keyword evidence="4" id="KW-0805">Transcription regulation</keyword>
<keyword evidence="6" id="KW-0804">Transcription</keyword>
<feature type="binding site" evidence="7">
    <location>
        <position position="96"/>
    </location>
    <ligand>
        <name>Zn(2+)</name>
        <dbReference type="ChEBI" id="CHEBI:29105"/>
    </ligand>
</feature>
<name>A0A9W6DHC0_9FIRM</name>
<protein>
    <submittedName>
        <fullName evidence="8">Transcriptional repressor</fullName>
    </submittedName>
</protein>